<sequence>MLRWALASVCSVILIVVVALAIGNPDFGVGCNSADKDSAQSPSDNGSLSGDMSGVSDDDSDTNESETGFVVTDEYFEEISEDLGGSVVGTYSGKNGEIVVVYVLDEPYGIDGESAVIPSCGISVIYRAATDGYEAAFKGTDNVYYYIYSTIKDEDVFLKLIRSVEFR</sequence>
<name>A0A940DH57_9FIRM</name>
<evidence type="ECO:0000313" key="2">
    <source>
        <dbReference type="EMBL" id="MBO8423548.1"/>
    </source>
</evidence>
<protein>
    <submittedName>
        <fullName evidence="2">Uncharacterized protein</fullName>
    </submittedName>
</protein>
<comment type="caution">
    <text evidence="2">The sequence shown here is derived from an EMBL/GenBank/DDBJ whole genome shotgun (WGS) entry which is preliminary data.</text>
</comment>
<dbReference type="Proteomes" id="UP000727857">
    <property type="component" value="Unassembled WGS sequence"/>
</dbReference>
<reference evidence="2" key="1">
    <citation type="submission" date="2020-10" db="EMBL/GenBank/DDBJ databases">
        <authorList>
            <person name="Gilroy R."/>
        </authorList>
    </citation>
    <scope>NUCLEOTIDE SEQUENCE</scope>
    <source>
        <strain evidence="2">517</strain>
    </source>
</reference>
<accession>A0A940DH57</accession>
<feature type="region of interest" description="Disordered" evidence="1">
    <location>
        <begin position="34"/>
        <end position="67"/>
    </location>
</feature>
<dbReference type="AlphaFoldDB" id="A0A940DH57"/>
<dbReference type="EMBL" id="JADINF010000021">
    <property type="protein sequence ID" value="MBO8423548.1"/>
    <property type="molecule type" value="Genomic_DNA"/>
</dbReference>
<feature type="compositionally biased region" description="Low complexity" evidence="1">
    <location>
        <begin position="46"/>
        <end position="55"/>
    </location>
</feature>
<gene>
    <name evidence="2" type="ORF">IAB16_00790</name>
</gene>
<organism evidence="2 3">
    <name type="scientific">Candidatus Stercoripulliclostridium pullicola</name>
    <dbReference type="NCBI Taxonomy" id="2840953"/>
    <lineage>
        <taxon>Bacteria</taxon>
        <taxon>Bacillati</taxon>
        <taxon>Bacillota</taxon>
        <taxon>Clostridia</taxon>
        <taxon>Eubacteriales</taxon>
        <taxon>Candidatus Stercoripulliclostridium</taxon>
    </lineage>
</organism>
<evidence type="ECO:0000256" key="1">
    <source>
        <dbReference type="SAM" id="MobiDB-lite"/>
    </source>
</evidence>
<reference evidence="2" key="2">
    <citation type="journal article" date="2021" name="PeerJ">
        <title>Extensive microbial diversity within the chicken gut microbiome revealed by metagenomics and culture.</title>
        <authorList>
            <person name="Gilroy R."/>
            <person name="Ravi A."/>
            <person name="Getino M."/>
            <person name="Pursley I."/>
            <person name="Horton D.L."/>
            <person name="Alikhan N.F."/>
            <person name="Baker D."/>
            <person name="Gharbi K."/>
            <person name="Hall N."/>
            <person name="Watson M."/>
            <person name="Adriaenssens E.M."/>
            <person name="Foster-Nyarko E."/>
            <person name="Jarju S."/>
            <person name="Secka A."/>
            <person name="Antonio M."/>
            <person name="Oren A."/>
            <person name="Chaudhuri R.R."/>
            <person name="La Ragione R."/>
            <person name="Hildebrand F."/>
            <person name="Pallen M.J."/>
        </authorList>
    </citation>
    <scope>NUCLEOTIDE SEQUENCE</scope>
    <source>
        <strain evidence="2">517</strain>
    </source>
</reference>
<evidence type="ECO:0000313" key="3">
    <source>
        <dbReference type="Proteomes" id="UP000727857"/>
    </source>
</evidence>
<proteinExistence type="predicted"/>